<sequence>MLCIKNLSQRKDVADVVHLTSLTTPESIFIYVLGSAALAIPDLSQPRVICGCCHQSQSLCVDLWPSFCVESNQFEKLKMQTWVTPSLTIRQGRFALLQNWLPRRLMVHGANSGCGAMRLKGDPARVCLCNVRYRASPGNNASTWVFSL</sequence>
<reference evidence="1 2" key="1">
    <citation type="journal article" date="2021" name="Hortic Res">
        <title>The domestication of Cucurbita argyrosperma as revealed by the genome of its wild relative.</title>
        <authorList>
            <person name="Barrera-Redondo J."/>
            <person name="Sanchez-de la Vega G."/>
            <person name="Aguirre-Liguori J.A."/>
            <person name="Castellanos-Morales G."/>
            <person name="Gutierrez-Guerrero Y.T."/>
            <person name="Aguirre-Dugua X."/>
            <person name="Aguirre-Planter E."/>
            <person name="Tenaillon M.I."/>
            <person name="Lira-Saade R."/>
            <person name="Eguiarte L.E."/>
        </authorList>
    </citation>
    <scope>NUCLEOTIDE SEQUENCE [LARGE SCALE GENOMIC DNA]</scope>
    <source>
        <strain evidence="1">JBR-2021</strain>
    </source>
</reference>
<protein>
    <submittedName>
        <fullName evidence="1">Very-long-chain aldehyde decarbonylase CER1</fullName>
    </submittedName>
</protein>
<gene>
    <name evidence="1" type="primary">CER1</name>
    <name evidence="1" type="ORF">SDJN03_22523</name>
</gene>
<accession>A0AAV6ML50</accession>
<keyword evidence="2" id="KW-1185">Reference proteome</keyword>
<dbReference type="Proteomes" id="UP000685013">
    <property type="component" value="Chromosome 14"/>
</dbReference>
<feature type="non-terminal residue" evidence="1">
    <location>
        <position position="1"/>
    </location>
</feature>
<evidence type="ECO:0000313" key="2">
    <source>
        <dbReference type="Proteomes" id="UP000685013"/>
    </source>
</evidence>
<organism evidence="1 2">
    <name type="scientific">Cucurbita argyrosperma subsp. sororia</name>
    <dbReference type="NCBI Taxonomy" id="37648"/>
    <lineage>
        <taxon>Eukaryota</taxon>
        <taxon>Viridiplantae</taxon>
        <taxon>Streptophyta</taxon>
        <taxon>Embryophyta</taxon>
        <taxon>Tracheophyta</taxon>
        <taxon>Spermatophyta</taxon>
        <taxon>Magnoliopsida</taxon>
        <taxon>eudicotyledons</taxon>
        <taxon>Gunneridae</taxon>
        <taxon>Pentapetalae</taxon>
        <taxon>rosids</taxon>
        <taxon>fabids</taxon>
        <taxon>Cucurbitales</taxon>
        <taxon>Cucurbitaceae</taxon>
        <taxon>Cucurbiteae</taxon>
        <taxon>Cucurbita</taxon>
    </lineage>
</organism>
<name>A0AAV6ML50_9ROSI</name>
<proteinExistence type="predicted"/>
<dbReference type="AlphaFoldDB" id="A0AAV6ML50"/>
<evidence type="ECO:0000313" key="1">
    <source>
        <dbReference type="EMBL" id="KAG6582521.1"/>
    </source>
</evidence>
<comment type="caution">
    <text evidence="1">The sequence shown here is derived from an EMBL/GenBank/DDBJ whole genome shotgun (WGS) entry which is preliminary data.</text>
</comment>
<dbReference type="EMBL" id="JAGKQH010000014">
    <property type="protein sequence ID" value="KAG6582521.1"/>
    <property type="molecule type" value="Genomic_DNA"/>
</dbReference>